<name>A0A370FXH6_GLULI</name>
<dbReference type="RefSeq" id="WP_114728728.1">
    <property type="nucleotide sequence ID" value="NZ_BJMI01000041.1"/>
</dbReference>
<keyword evidence="3" id="KW-1185">Reference proteome</keyword>
<dbReference type="EMBL" id="JABEQI010000013">
    <property type="protein sequence ID" value="MBB2187972.1"/>
    <property type="molecule type" value="Genomic_DNA"/>
</dbReference>
<dbReference type="Proteomes" id="UP000254958">
    <property type="component" value="Unassembled WGS sequence"/>
</dbReference>
<gene>
    <name evidence="2" type="ORF">C7453_11156</name>
    <name evidence="1" type="ORF">HLH32_16645</name>
</gene>
<comment type="caution">
    <text evidence="2">The sequence shown here is derived from an EMBL/GenBank/DDBJ whole genome shotgun (WGS) entry which is preliminary data.</text>
</comment>
<reference evidence="1 4" key="2">
    <citation type="submission" date="2020-04" db="EMBL/GenBank/DDBJ databases">
        <title>Description of novel Gluconacetobacter.</title>
        <authorList>
            <person name="Sombolestani A."/>
        </authorList>
    </citation>
    <scope>NUCLEOTIDE SEQUENCE [LARGE SCALE GENOMIC DNA]</scope>
    <source>
        <strain evidence="1 4">LMG 1382</strain>
    </source>
</reference>
<protein>
    <submittedName>
        <fullName evidence="2">Uncharacterized protein</fullName>
    </submittedName>
</protein>
<proteinExistence type="predicted"/>
<accession>A0A370FXH6</accession>
<sequence>MGNSTLITDYLGYGTVAARPVAPSLPAGCLGVYYATDTGQIQVWDGAWREWAPSAVSFSGGLVAAGSGQGTATAVSSDVNLFTSVTSGTGAVLVAGLVGTWRKVLNRGGAVLLVYPPVGSAIDALAAGEAVAIVPGGGATFWQSSAMQWYSE</sequence>
<dbReference type="AlphaFoldDB" id="A0A370FXH6"/>
<evidence type="ECO:0000313" key="3">
    <source>
        <dbReference type="Proteomes" id="UP000254958"/>
    </source>
</evidence>
<reference evidence="2 3" key="1">
    <citation type="submission" date="2018-07" db="EMBL/GenBank/DDBJ databases">
        <title>Genomic Encyclopedia of Type Strains, Phase IV (KMG-IV): sequencing the most valuable type-strain genomes for metagenomic binning, comparative biology and taxonomic classification.</title>
        <authorList>
            <person name="Goeker M."/>
        </authorList>
    </citation>
    <scope>NUCLEOTIDE SEQUENCE [LARGE SCALE GENOMIC DNA]</scope>
    <source>
        <strain evidence="2 3">DSM 5603</strain>
    </source>
</reference>
<evidence type="ECO:0000313" key="2">
    <source>
        <dbReference type="EMBL" id="RDI36272.1"/>
    </source>
</evidence>
<dbReference type="Proteomes" id="UP000562982">
    <property type="component" value="Unassembled WGS sequence"/>
</dbReference>
<organism evidence="2 3">
    <name type="scientific">Gluconacetobacter liquefaciens</name>
    <name type="common">Acetobacter liquefaciens</name>
    <dbReference type="NCBI Taxonomy" id="89584"/>
    <lineage>
        <taxon>Bacteria</taxon>
        <taxon>Pseudomonadati</taxon>
        <taxon>Pseudomonadota</taxon>
        <taxon>Alphaproteobacteria</taxon>
        <taxon>Acetobacterales</taxon>
        <taxon>Acetobacteraceae</taxon>
        <taxon>Gluconacetobacter</taxon>
    </lineage>
</organism>
<evidence type="ECO:0000313" key="1">
    <source>
        <dbReference type="EMBL" id="MBB2187972.1"/>
    </source>
</evidence>
<dbReference type="EMBL" id="QQAW01000011">
    <property type="protein sequence ID" value="RDI36272.1"/>
    <property type="molecule type" value="Genomic_DNA"/>
</dbReference>
<dbReference type="OrthoDB" id="9963961at2"/>
<evidence type="ECO:0000313" key="4">
    <source>
        <dbReference type="Proteomes" id="UP000562982"/>
    </source>
</evidence>